<dbReference type="PANTHER" id="PTHR43133">
    <property type="entry name" value="RNA POLYMERASE ECF-TYPE SIGMA FACTO"/>
    <property type="match status" value="1"/>
</dbReference>
<evidence type="ECO:0000256" key="3">
    <source>
        <dbReference type="ARBA" id="ARBA00023082"/>
    </source>
</evidence>
<feature type="region of interest" description="Disordered" evidence="6">
    <location>
        <begin position="175"/>
        <end position="200"/>
    </location>
</feature>
<protein>
    <submittedName>
        <fullName evidence="9">SigE family RNA polymerase sigma factor</fullName>
    </submittedName>
</protein>
<dbReference type="Gene3D" id="1.10.10.10">
    <property type="entry name" value="Winged helix-like DNA-binding domain superfamily/Winged helix DNA-binding domain"/>
    <property type="match status" value="1"/>
</dbReference>
<proteinExistence type="inferred from homology"/>
<sequence>MVEPARPAWDGPVPDDAGFREWMLVRGSALRRKAFLLCGDWSAADDLVQDVLVAMYPRWSRIVRGGNVDAYANRVLVGKHVDARRRPWWRERPVDGVPDSVDSTSERAIAAVDERDGPLMSALATLPAGQRAVLVLRFADDLSIEEIAQVMGIPAGTVKSRLSRGTETLRAHLEVSGERARRAAPLDPTPTSAPVTEDLS</sequence>
<dbReference type="Proteomes" id="UP000283644">
    <property type="component" value="Unassembled WGS sequence"/>
</dbReference>
<dbReference type="SUPFAM" id="SSF88946">
    <property type="entry name" value="Sigma2 domain of RNA polymerase sigma factors"/>
    <property type="match status" value="1"/>
</dbReference>
<dbReference type="InterPro" id="IPR013249">
    <property type="entry name" value="RNA_pol_sigma70_r4_t2"/>
</dbReference>
<dbReference type="GO" id="GO:0006352">
    <property type="term" value="P:DNA-templated transcription initiation"/>
    <property type="evidence" value="ECO:0007669"/>
    <property type="project" value="InterPro"/>
</dbReference>
<accession>A0A417XUA3</accession>
<dbReference type="OrthoDB" id="7376212at2"/>
<dbReference type="InterPro" id="IPR014325">
    <property type="entry name" value="RNA_pol_sigma-E_actinobac"/>
</dbReference>
<evidence type="ECO:0000259" key="8">
    <source>
        <dbReference type="Pfam" id="PF08281"/>
    </source>
</evidence>
<organism evidence="9 10">
    <name type="scientific">Nocardioides immobilis</name>
    <dbReference type="NCBI Taxonomy" id="2049295"/>
    <lineage>
        <taxon>Bacteria</taxon>
        <taxon>Bacillati</taxon>
        <taxon>Actinomycetota</taxon>
        <taxon>Actinomycetes</taxon>
        <taxon>Propionibacteriales</taxon>
        <taxon>Nocardioidaceae</taxon>
        <taxon>Nocardioides</taxon>
    </lineage>
</organism>
<dbReference type="InterPro" id="IPR039425">
    <property type="entry name" value="RNA_pol_sigma-70-like"/>
</dbReference>
<comment type="similarity">
    <text evidence="1">Belongs to the sigma-70 factor family. ECF subfamily.</text>
</comment>
<feature type="domain" description="RNA polymerase sigma factor 70 region 4 type 2" evidence="8">
    <location>
        <begin position="119"/>
        <end position="165"/>
    </location>
</feature>
<dbReference type="InterPro" id="IPR014284">
    <property type="entry name" value="RNA_pol_sigma-70_dom"/>
</dbReference>
<feature type="domain" description="RNA polymerase sigma-70 region 2" evidence="7">
    <location>
        <begin position="29"/>
        <end position="90"/>
    </location>
</feature>
<dbReference type="Pfam" id="PF08281">
    <property type="entry name" value="Sigma70_r4_2"/>
    <property type="match status" value="1"/>
</dbReference>
<dbReference type="PANTHER" id="PTHR43133:SF50">
    <property type="entry name" value="ECF RNA POLYMERASE SIGMA FACTOR SIGM"/>
    <property type="match status" value="1"/>
</dbReference>
<dbReference type="Pfam" id="PF04542">
    <property type="entry name" value="Sigma70_r2"/>
    <property type="match status" value="1"/>
</dbReference>
<evidence type="ECO:0000313" key="9">
    <source>
        <dbReference type="EMBL" id="RHW23890.1"/>
    </source>
</evidence>
<dbReference type="InterPro" id="IPR013325">
    <property type="entry name" value="RNA_pol_sigma_r2"/>
</dbReference>
<dbReference type="AlphaFoldDB" id="A0A417XUA3"/>
<evidence type="ECO:0000256" key="5">
    <source>
        <dbReference type="ARBA" id="ARBA00023163"/>
    </source>
</evidence>
<comment type="caution">
    <text evidence="9">The sequence shown here is derived from an EMBL/GenBank/DDBJ whole genome shotgun (WGS) entry which is preliminary data.</text>
</comment>
<dbReference type="EMBL" id="QXGH01000039">
    <property type="protein sequence ID" value="RHW23890.1"/>
    <property type="molecule type" value="Genomic_DNA"/>
</dbReference>
<dbReference type="GO" id="GO:0016987">
    <property type="term" value="F:sigma factor activity"/>
    <property type="evidence" value="ECO:0007669"/>
    <property type="project" value="UniProtKB-KW"/>
</dbReference>
<gene>
    <name evidence="9" type="ORF">D0Z08_27740</name>
</gene>
<keyword evidence="2" id="KW-0805">Transcription regulation</keyword>
<evidence type="ECO:0000256" key="1">
    <source>
        <dbReference type="ARBA" id="ARBA00010641"/>
    </source>
</evidence>
<dbReference type="InterPro" id="IPR007627">
    <property type="entry name" value="RNA_pol_sigma70_r2"/>
</dbReference>
<evidence type="ECO:0000313" key="10">
    <source>
        <dbReference type="Proteomes" id="UP000283644"/>
    </source>
</evidence>
<dbReference type="Gene3D" id="1.10.1740.10">
    <property type="match status" value="1"/>
</dbReference>
<reference evidence="9 10" key="1">
    <citation type="submission" date="2018-09" db="EMBL/GenBank/DDBJ databases">
        <title>Genome sequencing of Nocardioides immobilis CCTCC AB 2017083 for comparison to Nocardioides silvaticus.</title>
        <authorList>
            <person name="Li C."/>
            <person name="Wang G."/>
        </authorList>
    </citation>
    <scope>NUCLEOTIDE SEQUENCE [LARGE SCALE GENOMIC DNA]</scope>
    <source>
        <strain evidence="9 10">CCTCC AB 2017083</strain>
    </source>
</reference>
<dbReference type="InterPro" id="IPR013324">
    <property type="entry name" value="RNA_pol_sigma_r3/r4-like"/>
</dbReference>
<dbReference type="NCBIfam" id="TIGR02983">
    <property type="entry name" value="SigE-fam_strep"/>
    <property type="match status" value="1"/>
</dbReference>
<dbReference type="NCBIfam" id="TIGR02937">
    <property type="entry name" value="sigma70-ECF"/>
    <property type="match status" value="1"/>
</dbReference>
<dbReference type="InterPro" id="IPR036388">
    <property type="entry name" value="WH-like_DNA-bd_sf"/>
</dbReference>
<dbReference type="SUPFAM" id="SSF88659">
    <property type="entry name" value="Sigma3 and sigma4 domains of RNA polymerase sigma factors"/>
    <property type="match status" value="1"/>
</dbReference>
<keyword evidence="3" id="KW-0731">Sigma factor</keyword>
<keyword evidence="4" id="KW-0238">DNA-binding</keyword>
<name>A0A417XUA3_9ACTN</name>
<keyword evidence="10" id="KW-1185">Reference proteome</keyword>
<evidence type="ECO:0000259" key="7">
    <source>
        <dbReference type="Pfam" id="PF04542"/>
    </source>
</evidence>
<keyword evidence="5" id="KW-0804">Transcription</keyword>
<evidence type="ECO:0000256" key="2">
    <source>
        <dbReference type="ARBA" id="ARBA00023015"/>
    </source>
</evidence>
<dbReference type="GO" id="GO:0003677">
    <property type="term" value="F:DNA binding"/>
    <property type="evidence" value="ECO:0007669"/>
    <property type="project" value="UniProtKB-KW"/>
</dbReference>
<evidence type="ECO:0000256" key="4">
    <source>
        <dbReference type="ARBA" id="ARBA00023125"/>
    </source>
</evidence>
<evidence type="ECO:0000256" key="6">
    <source>
        <dbReference type="SAM" id="MobiDB-lite"/>
    </source>
</evidence>
<dbReference type="CDD" id="cd06171">
    <property type="entry name" value="Sigma70_r4"/>
    <property type="match status" value="1"/>
</dbReference>